<feature type="domain" description="SH2" evidence="15">
    <location>
        <begin position="477"/>
        <end position="573"/>
    </location>
</feature>
<dbReference type="Gene3D" id="2.60.40.630">
    <property type="entry name" value="STAT transcription factor, DNA-binding domain"/>
    <property type="match status" value="1"/>
</dbReference>
<dbReference type="PANTHER" id="PTHR11801">
    <property type="entry name" value="SIGNAL TRANSDUCER AND ACTIVATOR OF TRANSCRIPTION"/>
    <property type="match status" value="1"/>
</dbReference>
<evidence type="ECO:0000256" key="10">
    <source>
        <dbReference type="ARBA" id="ARBA00023163"/>
    </source>
</evidence>
<dbReference type="GO" id="GO:0000978">
    <property type="term" value="F:RNA polymerase II cis-regulatory region sequence-specific DNA binding"/>
    <property type="evidence" value="ECO:0000318"/>
    <property type="project" value="GO_Central"/>
</dbReference>
<dbReference type="Gene3D" id="1.10.238.10">
    <property type="entry name" value="EF-hand"/>
    <property type="match status" value="1"/>
</dbReference>
<dbReference type="AlphaFoldDB" id="F6V335"/>
<evidence type="ECO:0000256" key="2">
    <source>
        <dbReference type="ARBA" id="ARBA00004496"/>
    </source>
</evidence>
<dbReference type="SMART" id="SM00964">
    <property type="entry name" value="STAT_int"/>
    <property type="match status" value="1"/>
</dbReference>
<dbReference type="SUPFAM" id="SSF47655">
    <property type="entry name" value="STAT"/>
    <property type="match status" value="1"/>
</dbReference>
<evidence type="ECO:0000256" key="7">
    <source>
        <dbReference type="ARBA" id="ARBA00023015"/>
    </source>
</evidence>
<evidence type="ECO:0000256" key="12">
    <source>
        <dbReference type="PROSITE-ProRule" id="PRU00191"/>
    </source>
</evidence>
<dbReference type="Pfam" id="PF21354">
    <property type="entry name" value="STAT_linker"/>
    <property type="match status" value="1"/>
</dbReference>
<dbReference type="GO" id="GO:0005634">
    <property type="term" value="C:nucleus"/>
    <property type="evidence" value="ECO:0000318"/>
    <property type="project" value="GO_Central"/>
</dbReference>
<keyword evidence="6 12" id="KW-0727">SH2 domain</keyword>
<dbReference type="InterPro" id="IPR048988">
    <property type="entry name" value="STAT_linker"/>
</dbReference>
<dbReference type="Pfam" id="PF02864">
    <property type="entry name" value="STAT_bind"/>
    <property type="match status" value="1"/>
</dbReference>
<dbReference type="GO" id="GO:0060337">
    <property type="term" value="P:type I interferon-mediated signaling pathway"/>
    <property type="evidence" value="ECO:0000318"/>
    <property type="project" value="GO_Central"/>
</dbReference>
<evidence type="ECO:0000256" key="1">
    <source>
        <dbReference type="ARBA" id="ARBA00004123"/>
    </source>
</evidence>
<dbReference type="FunCoup" id="F6V335">
    <property type="interactions" value="1283"/>
</dbReference>
<dbReference type="GO" id="GO:0007259">
    <property type="term" value="P:cell surface receptor signaling pathway via JAK-STAT"/>
    <property type="evidence" value="ECO:0000318"/>
    <property type="project" value="GO_Central"/>
</dbReference>
<evidence type="ECO:0000313" key="16">
    <source>
        <dbReference type="Ensembl" id="ENSOANP00000020158.2"/>
    </source>
</evidence>
<feature type="region of interest" description="Disordered" evidence="14">
    <location>
        <begin position="585"/>
        <end position="606"/>
    </location>
</feature>
<dbReference type="GO" id="GO:0043434">
    <property type="term" value="P:response to peptide hormone"/>
    <property type="evidence" value="ECO:0000318"/>
    <property type="project" value="GO_Central"/>
</dbReference>
<evidence type="ECO:0000256" key="6">
    <source>
        <dbReference type="ARBA" id="ARBA00022999"/>
    </source>
</evidence>
<gene>
    <name evidence="16" type="primary">STAT2</name>
</gene>
<dbReference type="SUPFAM" id="SSF48092">
    <property type="entry name" value="Transcription factor STAT-4 N-domain"/>
    <property type="match status" value="1"/>
</dbReference>
<reference evidence="16" key="2">
    <citation type="submission" date="2025-08" db="UniProtKB">
        <authorList>
            <consortium name="Ensembl"/>
        </authorList>
    </citation>
    <scope>IDENTIFICATION</scope>
    <source>
        <strain evidence="16">Glennie</strain>
    </source>
</reference>
<dbReference type="GO" id="GO:0070721">
    <property type="term" value="C:ISGF3 complex"/>
    <property type="evidence" value="ECO:0000318"/>
    <property type="project" value="GO_Central"/>
</dbReference>
<comment type="subcellular location">
    <subcellularLocation>
        <location evidence="2 13">Cytoplasm</location>
    </subcellularLocation>
    <subcellularLocation>
        <location evidence="1 13">Nucleus</location>
    </subcellularLocation>
</comment>
<feature type="compositionally biased region" description="Basic and acidic residues" evidence="14">
    <location>
        <begin position="629"/>
        <end position="654"/>
    </location>
</feature>
<dbReference type="InterPro" id="IPR013800">
    <property type="entry name" value="STAT_TF_alpha"/>
</dbReference>
<dbReference type="FunFam" id="3.30.505.10:FF:000003">
    <property type="entry name" value="Signal transducer and activator of transcription"/>
    <property type="match status" value="1"/>
</dbReference>
<keyword evidence="17" id="KW-1185">Reference proteome</keyword>
<keyword evidence="9 13" id="KW-0010">Activator</keyword>
<dbReference type="GO" id="GO:0005737">
    <property type="term" value="C:cytoplasm"/>
    <property type="evidence" value="ECO:0000318"/>
    <property type="project" value="GO_Central"/>
</dbReference>
<dbReference type="InterPro" id="IPR015988">
    <property type="entry name" value="STAT_TF_CC"/>
</dbReference>
<dbReference type="SUPFAM" id="SSF55550">
    <property type="entry name" value="SH2 domain"/>
    <property type="match status" value="1"/>
</dbReference>
<dbReference type="Pfam" id="PF00017">
    <property type="entry name" value="SH2"/>
    <property type="match status" value="1"/>
</dbReference>
<evidence type="ECO:0000256" key="3">
    <source>
        <dbReference type="ARBA" id="ARBA00005586"/>
    </source>
</evidence>
<dbReference type="InterPro" id="IPR013799">
    <property type="entry name" value="STAT_TF_prot_interaction"/>
</dbReference>
<protein>
    <recommendedName>
        <fullName evidence="13">Signal transducer and activator of transcription</fullName>
    </recommendedName>
</protein>
<dbReference type="Proteomes" id="UP000002279">
    <property type="component" value="Chromosome 10"/>
</dbReference>
<name>F6V335_ORNAN</name>
<dbReference type="eggNOG" id="KOG3667">
    <property type="taxonomic scope" value="Eukaryota"/>
</dbReference>
<dbReference type="Pfam" id="PF02865">
    <property type="entry name" value="STAT_int"/>
    <property type="match status" value="1"/>
</dbReference>
<evidence type="ECO:0000259" key="15">
    <source>
        <dbReference type="PROSITE" id="PS50001"/>
    </source>
</evidence>
<evidence type="ECO:0000256" key="13">
    <source>
        <dbReference type="RuleBase" id="RU046415"/>
    </source>
</evidence>
<keyword evidence="7 13" id="KW-0805">Transcription regulation</keyword>
<dbReference type="PROSITE" id="PS50001">
    <property type="entry name" value="SH2"/>
    <property type="match status" value="1"/>
</dbReference>
<keyword evidence="11 13" id="KW-0539">Nucleus</keyword>
<dbReference type="Pfam" id="PF01017">
    <property type="entry name" value="STAT_alpha"/>
    <property type="match status" value="1"/>
</dbReference>
<dbReference type="InParanoid" id="F6V335"/>
<reference evidence="16" key="3">
    <citation type="submission" date="2025-09" db="UniProtKB">
        <authorList>
            <consortium name="Ensembl"/>
        </authorList>
    </citation>
    <scope>IDENTIFICATION</scope>
    <source>
        <strain evidence="16">Glennie</strain>
    </source>
</reference>
<dbReference type="InterPro" id="IPR000980">
    <property type="entry name" value="SH2"/>
</dbReference>
<evidence type="ECO:0000256" key="8">
    <source>
        <dbReference type="ARBA" id="ARBA00023125"/>
    </source>
</evidence>
<reference evidence="16 17" key="1">
    <citation type="journal article" date="2008" name="Nature">
        <title>Genome analysis of the platypus reveals unique signatures of evolution.</title>
        <authorList>
            <person name="Warren W.C."/>
            <person name="Hillier L.W."/>
            <person name="Marshall Graves J.A."/>
            <person name="Birney E."/>
            <person name="Ponting C.P."/>
            <person name="Grutzner F."/>
            <person name="Belov K."/>
            <person name="Miller W."/>
            <person name="Clarke L."/>
            <person name="Chinwalla A.T."/>
            <person name="Yang S.P."/>
            <person name="Heger A."/>
            <person name="Locke D.P."/>
            <person name="Miethke P."/>
            <person name="Waters P.D."/>
            <person name="Veyrunes F."/>
            <person name="Fulton L."/>
            <person name="Fulton B."/>
            <person name="Graves T."/>
            <person name="Wallis J."/>
            <person name="Puente X.S."/>
            <person name="Lopez-Otin C."/>
            <person name="Ordonez G.R."/>
            <person name="Eichler E.E."/>
            <person name="Chen L."/>
            <person name="Cheng Z."/>
            <person name="Deakin J.E."/>
            <person name="Alsop A."/>
            <person name="Thompson K."/>
            <person name="Kirby P."/>
            <person name="Papenfuss A.T."/>
            <person name="Wakefield M.J."/>
            <person name="Olender T."/>
            <person name="Lancet D."/>
            <person name="Huttley G.A."/>
            <person name="Smit A.F."/>
            <person name="Pask A."/>
            <person name="Temple-Smith P."/>
            <person name="Batzer M.A."/>
            <person name="Walker J.A."/>
            <person name="Konkel M.K."/>
            <person name="Harris R.S."/>
            <person name="Whittington C.M."/>
            <person name="Wong E.S."/>
            <person name="Gemmell N.J."/>
            <person name="Buschiazzo E."/>
            <person name="Vargas Jentzsch I.M."/>
            <person name="Merkel A."/>
            <person name="Schmitz J."/>
            <person name="Zemann A."/>
            <person name="Churakov G."/>
            <person name="Kriegs J.O."/>
            <person name="Brosius J."/>
            <person name="Murchison E.P."/>
            <person name="Sachidanandam R."/>
            <person name="Smith C."/>
            <person name="Hannon G.J."/>
            <person name="Tsend-Ayush E."/>
            <person name="McMillan D."/>
            <person name="Attenborough R."/>
            <person name="Rens W."/>
            <person name="Ferguson-Smith M."/>
            <person name="Lefevre C.M."/>
            <person name="Sharp J.A."/>
            <person name="Nicholas K.R."/>
            <person name="Ray D.A."/>
            <person name="Kube M."/>
            <person name="Reinhardt R."/>
            <person name="Pringle T.H."/>
            <person name="Taylor J."/>
            <person name="Jones R.C."/>
            <person name="Nixon B."/>
            <person name="Dacheux J.L."/>
            <person name="Niwa H."/>
            <person name="Sekita Y."/>
            <person name="Huang X."/>
            <person name="Stark A."/>
            <person name="Kheradpour P."/>
            <person name="Kellis M."/>
            <person name="Flicek P."/>
            <person name="Chen Y."/>
            <person name="Webber C."/>
            <person name="Hardison R."/>
            <person name="Nelson J."/>
            <person name="Hallsworth-Pepin K."/>
            <person name="Delehaunty K."/>
            <person name="Markovic C."/>
            <person name="Minx P."/>
            <person name="Feng Y."/>
            <person name="Kremitzki C."/>
            <person name="Mitreva M."/>
            <person name="Glasscock J."/>
            <person name="Wylie T."/>
            <person name="Wohldmann P."/>
            <person name="Thiru P."/>
            <person name="Nhan M.N."/>
            <person name="Pohl C.S."/>
            <person name="Smith S.M."/>
            <person name="Hou S."/>
            <person name="Nefedov M."/>
            <person name="de Jong P.J."/>
            <person name="Renfree M.B."/>
            <person name="Mardis E.R."/>
            <person name="Wilson R.K."/>
        </authorList>
    </citation>
    <scope>NUCLEOTIDE SEQUENCE [LARGE SCALE GENOMIC DNA]</scope>
    <source>
        <strain evidence="16 17">Glennie</strain>
    </source>
</reference>
<keyword evidence="4 13" id="KW-0963">Cytoplasm</keyword>
<dbReference type="InterPro" id="IPR012345">
    <property type="entry name" value="STAT_TF_DNA-bd_N"/>
</dbReference>
<keyword evidence="8 13" id="KW-0238">DNA-binding</keyword>
<proteinExistence type="inferred from homology"/>
<dbReference type="InterPro" id="IPR013801">
    <property type="entry name" value="STAT_TF_DNA-bd"/>
</dbReference>
<dbReference type="GeneTree" id="ENSGT01050000244905"/>
<dbReference type="GO" id="GO:0006952">
    <property type="term" value="P:defense response"/>
    <property type="evidence" value="ECO:0000318"/>
    <property type="project" value="GO_Central"/>
</dbReference>
<dbReference type="Gene3D" id="3.30.505.10">
    <property type="entry name" value="SH2 domain"/>
    <property type="match status" value="1"/>
</dbReference>
<dbReference type="FunFam" id="2.60.40.630:FF:000004">
    <property type="entry name" value="Signal transducer and activator of transcription"/>
    <property type="match status" value="1"/>
</dbReference>
<dbReference type="Bgee" id="ENSOANG00000012739">
    <property type="expression patterns" value="Expressed in liver and 7 other cell types or tissues"/>
</dbReference>
<keyword evidence="5 13" id="KW-0597">Phosphoprotein</keyword>
<evidence type="ECO:0000313" key="17">
    <source>
        <dbReference type="Proteomes" id="UP000002279"/>
    </source>
</evidence>
<dbReference type="InterPro" id="IPR001217">
    <property type="entry name" value="STAT"/>
</dbReference>
<feature type="region of interest" description="Disordered" evidence="14">
    <location>
        <begin position="629"/>
        <end position="669"/>
    </location>
</feature>
<dbReference type="FunFam" id="1.10.238.10:FF:000012">
    <property type="entry name" value="Signal transducer and activator of transcription"/>
    <property type="match status" value="1"/>
</dbReference>
<keyword evidence="10 13" id="KW-0804">Transcription</keyword>
<dbReference type="STRING" id="9258.ENSOANP00000020158"/>
<evidence type="ECO:0000256" key="4">
    <source>
        <dbReference type="ARBA" id="ARBA00022490"/>
    </source>
</evidence>
<evidence type="ECO:0000256" key="14">
    <source>
        <dbReference type="SAM" id="MobiDB-lite"/>
    </source>
</evidence>
<dbReference type="SUPFAM" id="SSF49417">
    <property type="entry name" value="p53-like transcription factors"/>
    <property type="match status" value="1"/>
</dbReference>
<sequence length="669" mass="75457">MARWEALQALEPQFQEQLHLLYLNDTLPMDVRCYLAAWIEDQNWVQAMDSHKSSAQMLFYDFLTQLKDQCSRFSQDSGSLPLQHCFRLYRQEIEVLAGQPKWARGVVDVSGPTVSPQEVLDALQCQLGRCATFQDLLLHELDGWRARQRKACLGITADTSLDQLEEWFTAGARVLFQLQQLLGELERLSDEVRYDNDLLWRSLPTLQPRCTELLSCLLQSAFVVETQPHMVPHRLFPHPLVLKTNNKFSVRTRLLVKLQDPSEALTVKVTIDSFRRFNILTSNTRTLTPEKSPGRSLVCEFGFLTLKEQRAGGSGKGSSGSSEVLLPVTEELHLITFTVSYKYQGLTQDLQASTLPVVIISNMNQMTSAWASVLWFNLLSPKPQDQLFFCNPPEAPWTVLGPALSWQFAAAAGRGLNKDQLAMLRDKLFGRKQKQEAELLLSWDKFSKLESPPGKVPFWTWLDGILSLVRCHLQDIWKDGHIMGFVSRSQEKRLLKKMLSGTFLLRFSETLAKGGITCTWVEHQDDGEVKIRSVEPYTSEVLQLLPLTEIIRHYQLLEERTTPENPLRFLYPRTPRDEAFARYYRDSGGPGGSGNPRAAGTRGLGGAGCGEVGKAGAWGLERGETRVWGLRGEKREAGGSSGERREPGACEGRSESLSACGRERWEPGV</sequence>
<dbReference type="InterPro" id="IPR036860">
    <property type="entry name" value="SH2_dom_sf"/>
</dbReference>
<dbReference type="GO" id="GO:0000981">
    <property type="term" value="F:DNA-binding transcription factor activity, RNA polymerase II-specific"/>
    <property type="evidence" value="ECO:0000318"/>
    <property type="project" value="GO_Central"/>
</dbReference>
<dbReference type="InterPro" id="IPR036535">
    <property type="entry name" value="STAT_N_sf"/>
</dbReference>
<dbReference type="GO" id="GO:0042127">
    <property type="term" value="P:regulation of cell population proliferation"/>
    <property type="evidence" value="ECO:0000318"/>
    <property type="project" value="GO_Central"/>
</dbReference>
<dbReference type="InterPro" id="IPR008967">
    <property type="entry name" value="p53-like_TF_DNA-bd_sf"/>
</dbReference>
<evidence type="ECO:0000256" key="11">
    <source>
        <dbReference type="ARBA" id="ARBA00023242"/>
    </source>
</evidence>
<accession>F6V335</accession>
<dbReference type="OMA" id="HQDDDRV"/>
<organism evidence="16 17">
    <name type="scientific">Ornithorhynchus anatinus</name>
    <name type="common">Duckbill platypus</name>
    <dbReference type="NCBI Taxonomy" id="9258"/>
    <lineage>
        <taxon>Eukaryota</taxon>
        <taxon>Metazoa</taxon>
        <taxon>Chordata</taxon>
        <taxon>Craniata</taxon>
        <taxon>Vertebrata</taxon>
        <taxon>Euteleostomi</taxon>
        <taxon>Mammalia</taxon>
        <taxon>Monotremata</taxon>
        <taxon>Ornithorhynchidae</taxon>
        <taxon>Ornithorhynchus</taxon>
    </lineage>
</organism>
<evidence type="ECO:0000256" key="9">
    <source>
        <dbReference type="ARBA" id="ARBA00023159"/>
    </source>
</evidence>
<comment type="similarity">
    <text evidence="3 13">Belongs to the transcription factor STAT family.</text>
</comment>
<dbReference type="GO" id="GO:0006357">
    <property type="term" value="P:regulation of transcription by RNA polymerase II"/>
    <property type="evidence" value="ECO:0000318"/>
    <property type="project" value="GO_Central"/>
</dbReference>
<dbReference type="Ensembl" id="ENSOANT00000020161.3">
    <property type="protein sequence ID" value="ENSOANP00000020158.2"/>
    <property type="gene ID" value="ENSOANG00000012739.3"/>
</dbReference>
<dbReference type="Gene3D" id="1.20.1050.20">
    <property type="entry name" value="STAT transcription factor, all-alpha domain"/>
    <property type="match status" value="1"/>
</dbReference>
<evidence type="ECO:0000256" key="5">
    <source>
        <dbReference type="ARBA" id="ARBA00022553"/>
    </source>
</evidence>
<dbReference type="HOGENOM" id="CLU_759799_0_0_1"/>